<evidence type="ECO:0000256" key="1">
    <source>
        <dbReference type="ARBA" id="ARBA00023224"/>
    </source>
</evidence>
<sequence length="493" mass="52386">MAIRRIAEWFIPDRVRESHELVIRARTVISVGLLAGLIVPVFALSYFKLHHPAMAWGILAGGAGLLLGPVLLRLTGAIGFTAEFIVGCMFAMVCWMCYVNGGIQSSSVVWYASIPFTAIFVGGRRSGVVWTVLTLLAIVLLLLLDGDPGSLPEVPIPADEHPRLLAKSLAGLSLVVLSLAMAFDKAKAQGFQKLEAARAEAERASQAMQQMMEQVTRSIHAASSASREIATSTTLMARTMAEQRQRTEGMVVSAQQMAVVTSENAEQSVSATRMAEDTGQAASDGGQAMDQAVGQLNQAGQVISHAASRLEALEKCSAEVSGIVQLIRDIAEQTNLLALNAAIEAARAGESGRGFAVVADEVRKLAERTQGATLDIELKIQLIVDGTNQSVDAMRNGNTQMQAGRSHAIAAQDKLEGIIRDTLRLGGLLQQVSSAEASQNQGFAHFAGTITAMGEATRTLTAETETIADATHRLDSLIEELGASVAQFQRQAA</sequence>
<dbReference type="Gene3D" id="1.10.287.950">
    <property type="entry name" value="Methyl-accepting chemotaxis protein"/>
    <property type="match status" value="1"/>
</dbReference>
<proteinExistence type="predicted"/>
<keyword evidence="7" id="KW-1185">Reference proteome</keyword>
<keyword evidence="4" id="KW-1133">Transmembrane helix</keyword>
<dbReference type="PANTHER" id="PTHR32089:SF112">
    <property type="entry name" value="LYSOZYME-LIKE PROTEIN-RELATED"/>
    <property type="match status" value="1"/>
</dbReference>
<feature type="transmembrane region" description="Helical" evidence="4">
    <location>
        <begin position="21"/>
        <end position="47"/>
    </location>
</feature>
<evidence type="ECO:0000256" key="3">
    <source>
        <dbReference type="SAM" id="Coils"/>
    </source>
</evidence>
<dbReference type="PANTHER" id="PTHR32089">
    <property type="entry name" value="METHYL-ACCEPTING CHEMOTAXIS PROTEIN MCPB"/>
    <property type="match status" value="1"/>
</dbReference>
<dbReference type="STRING" id="1123014.SAMN02745746_01736"/>
<feature type="transmembrane region" description="Helical" evidence="4">
    <location>
        <begin position="53"/>
        <end position="72"/>
    </location>
</feature>
<protein>
    <submittedName>
        <fullName evidence="6">Methyl-accepting chemotaxis protein (MCP) signalling domain-containing protein</fullName>
    </submittedName>
</protein>
<dbReference type="SMART" id="SM00283">
    <property type="entry name" value="MA"/>
    <property type="match status" value="1"/>
</dbReference>
<evidence type="ECO:0000259" key="5">
    <source>
        <dbReference type="PROSITE" id="PS50111"/>
    </source>
</evidence>
<dbReference type="PROSITE" id="PS50111">
    <property type="entry name" value="CHEMOTAXIS_TRANSDUC_2"/>
    <property type="match status" value="1"/>
</dbReference>
<name>A0A1Y6BST9_9NEIS</name>
<evidence type="ECO:0000313" key="7">
    <source>
        <dbReference type="Proteomes" id="UP000192920"/>
    </source>
</evidence>
<dbReference type="GO" id="GO:0007165">
    <property type="term" value="P:signal transduction"/>
    <property type="evidence" value="ECO:0007669"/>
    <property type="project" value="UniProtKB-KW"/>
</dbReference>
<dbReference type="CDD" id="cd11386">
    <property type="entry name" value="MCP_signal"/>
    <property type="match status" value="1"/>
</dbReference>
<reference evidence="7" key="1">
    <citation type="submission" date="2017-04" db="EMBL/GenBank/DDBJ databases">
        <authorList>
            <person name="Varghese N."/>
            <person name="Submissions S."/>
        </authorList>
    </citation>
    <scope>NUCLEOTIDE SEQUENCE [LARGE SCALE GENOMIC DNA]</scope>
    <source>
        <strain evidence="7">DSM 22618</strain>
    </source>
</reference>
<dbReference type="AlphaFoldDB" id="A0A1Y6BST9"/>
<feature type="transmembrane region" description="Helical" evidence="4">
    <location>
        <begin position="84"/>
        <end position="101"/>
    </location>
</feature>
<keyword evidence="4" id="KW-0472">Membrane</keyword>
<dbReference type="Proteomes" id="UP000192920">
    <property type="component" value="Unassembled WGS sequence"/>
</dbReference>
<dbReference type="SUPFAM" id="SSF58104">
    <property type="entry name" value="Methyl-accepting chemotaxis protein (MCP) signaling domain"/>
    <property type="match status" value="1"/>
</dbReference>
<dbReference type="Pfam" id="PF00015">
    <property type="entry name" value="MCPsignal"/>
    <property type="match status" value="1"/>
</dbReference>
<evidence type="ECO:0000313" key="6">
    <source>
        <dbReference type="EMBL" id="SMF18028.1"/>
    </source>
</evidence>
<gene>
    <name evidence="6" type="ORF">SAMN02745746_01736</name>
</gene>
<keyword evidence="3" id="KW-0175">Coiled coil</keyword>
<keyword evidence="4" id="KW-0812">Transmembrane</keyword>
<dbReference type="GO" id="GO:0016020">
    <property type="term" value="C:membrane"/>
    <property type="evidence" value="ECO:0007669"/>
    <property type="project" value="InterPro"/>
</dbReference>
<dbReference type="EMBL" id="FXAG01000007">
    <property type="protein sequence ID" value="SMF18028.1"/>
    <property type="molecule type" value="Genomic_DNA"/>
</dbReference>
<feature type="coiled-coil region" evidence="3">
    <location>
        <begin position="191"/>
        <end position="218"/>
    </location>
</feature>
<evidence type="ECO:0000256" key="2">
    <source>
        <dbReference type="PROSITE-ProRule" id="PRU00284"/>
    </source>
</evidence>
<organism evidence="6 7">
    <name type="scientific">Pseudogulbenkiania subflava DSM 22618</name>
    <dbReference type="NCBI Taxonomy" id="1123014"/>
    <lineage>
        <taxon>Bacteria</taxon>
        <taxon>Pseudomonadati</taxon>
        <taxon>Pseudomonadota</taxon>
        <taxon>Betaproteobacteria</taxon>
        <taxon>Neisseriales</taxon>
        <taxon>Chromobacteriaceae</taxon>
        <taxon>Pseudogulbenkiania</taxon>
    </lineage>
</organism>
<dbReference type="InterPro" id="IPR004089">
    <property type="entry name" value="MCPsignal_dom"/>
</dbReference>
<keyword evidence="1 2" id="KW-0807">Transducer</keyword>
<accession>A0A1Y6BST9</accession>
<feature type="domain" description="Methyl-accepting transducer" evidence="5">
    <location>
        <begin position="218"/>
        <end position="454"/>
    </location>
</feature>
<evidence type="ECO:0000256" key="4">
    <source>
        <dbReference type="SAM" id="Phobius"/>
    </source>
</evidence>
<dbReference type="RefSeq" id="WP_085276024.1">
    <property type="nucleotide sequence ID" value="NZ_FXAG01000007.1"/>
</dbReference>
<feature type="transmembrane region" description="Helical" evidence="4">
    <location>
        <begin position="107"/>
        <end position="123"/>
    </location>
</feature>
<feature type="transmembrane region" description="Helical" evidence="4">
    <location>
        <begin position="164"/>
        <end position="183"/>
    </location>
</feature>
<feature type="transmembrane region" description="Helical" evidence="4">
    <location>
        <begin position="128"/>
        <end position="144"/>
    </location>
</feature>